<evidence type="ECO:0000256" key="2">
    <source>
        <dbReference type="ARBA" id="ARBA00022448"/>
    </source>
</evidence>
<organism evidence="11 12">
    <name type="scientific">Desulfovibrio litoralis DSM 11393</name>
    <dbReference type="NCBI Taxonomy" id="1121455"/>
    <lineage>
        <taxon>Bacteria</taxon>
        <taxon>Pseudomonadati</taxon>
        <taxon>Thermodesulfobacteriota</taxon>
        <taxon>Desulfovibrionia</taxon>
        <taxon>Desulfovibrionales</taxon>
        <taxon>Desulfovibrionaceae</taxon>
        <taxon>Desulfovibrio</taxon>
    </lineage>
</organism>
<dbReference type="Proteomes" id="UP000186469">
    <property type="component" value="Unassembled WGS sequence"/>
</dbReference>
<dbReference type="GO" id="GO:0005886">
    <property type="term" value="C:plasma membrane"/>
    <property type="evidence" value="ECO:0007669"/>
    <property type="project" value="UniProtKB-SubCell"/>
</dbReference>
<keyword evidence="12" id="KW-1185">Reference proteome</keyword>
<proteinExistence type="inferred from homology"/>
<dbReference type="OrthoDB" id="5454104at2"/>
<comment type="subcellular location">
    <subcellularLocation>
        <location evidence="1">Cell inner membrane</location>
        <topology evidence="1">Multi-pass membrane protein</topology>
    </subcellularLocation>
</comment>
<dbReference type="InterPro" id="IPR055348">
    <property type="entry name" value="DctQ"/>
</dbReference>
<keyword evidence="7 9" id="KW-0472">Membrane</keyword>
<protein>
    <submittedName>
        <fullName evidence="11">TRAP-type C4-dicarboxylate transport system, small permease component</fullName>
    </submittedName>
</protein>
<evidence type="ECO:0000256" key="8">
    <source>
        <dbReference type="ARBA" id="ARBA00038436"/>
    </source>
</evidence>
<feature type="transmembrane region" description="Helical" evidence="9">
    <location>
        <begin position="12"/>
        <end position="36"/>
    </location>
</feature>
<keyword evidence="4" id="KW-0997">Cell inner membrane</keyword>
<accession>A0A1M7TBU3</accession>
<dbReference type="GO" id="GO:0022857">
    <property type="term" value="F:transmembrane transporter activity"/>
    <property type="evidence" value="ECO:0007669"/>
    <property type="project" value="TreeGrafter"/>
</dbReference>
<keyword evidence="6 9" id="KW-1133">Transmembrane helix</keyword>
<feature type="transmembrane region" description="Helical" evidence="9">
    <location>
        <begin position="48"/>
        <end position="65"/>
    </location>
</feature>
<dbReference type="RefSeq" id="WP_072697506.1">
    <property type="nucleotide sequence ID" value="NZ_FRDI01000009.1"/>
</dbReference>
<evidence type="ECO:0000313" key="12">
    <source>
        <dbReference type="Proteomes" id="UP000186469"/>
    </source>
</evidence>
<keyword evidence="2" id="KW-0813">Transport</keyword>
<evidence type="ECO:0000256" key="1">
    <source>
        <dbReference type="ARBA" id="ARBA00004429"/>
    </source>
</evidence>
<evidence type="ECO:0000256" key="3">
    <source>
        <dbReference type="ARBA" id="ARBA00022475"/>
    </source>
</evidence>
<gene>
    <name evidence="11" type="ORF">SAMN02745728_01824</name>
</gene>
<dbReference type="PANTHER" id="PTHR35011:SF2">
    <property type="entry name" value="2,3-DIKETO-L-GULONATE TRAP TRANSPORTER SMALL PERMEASE PROTEIN YIAM"/>
    <property type="match status" value="1"/>
</dbReference>
<evidence type="ECO:0000256" key="5">
    <source>
        <dbReference type="ARBA" id="ARBA00022692"/>
    </source>
</evidence>
<dbReference type="InterPro" id="IPR007387">
    <property type="entry name" value="TRAP_DctQ"/>
</dbReference>
<keyword evidence="5 9" id="KW-0812">Transmembrane</keyword>
<dbReference type="PANTHER" id="PTHR35011">
    <property type="entry name" value="2,3-DIKETO-L-GULONATE TRAP TRANSPORTER SMALL PERMEASE PROTEIN YIAM"/>
    <property type="match status" value="1"/>
</dbReference>
<evidence type="ECO:0000256" key="7">
    <source>
        <dbReference type="ARBA" id="ARBA00023136"/>
    </source>
</evidence>
<comment type="similarity">
    <text evidence="8">Belongs to the TRAP transporter small permease family.</text>
</comment>
<evidence type="ECO:0000256" key="9">
    <source>
        <dbReference type="SAM" id="Phobius"/>
    </source>
</evidence>
<evidence type="ECO:0000256" key="6">
    <source>
        <dbReference type="ARBA" id="ARBA00022989"/>
    </source>
</evidence>
<sequence length="168" mass="19288">MWKRTLKYLDNMELALCGVMLFSIIGLQFIQVIARFGFGRSIGWAEELSRFALLALVYISAAIGARYNTHIRVSAHLKKLPYSIRLACATLSSLIWLAFNLVVIYYCIEYIQMMARRPQISGALLIDLRWIFAIIPLGFALQSIRIIQLWVIMIKDRDFSPLFHAGDD</sequence>
<evidence type="ECO:0000256" key="4">
    <source>
        <dbReference type="ARBA" id="ARBA00022519"/>
    </source>
</evidence>
<evidence type="ECO:0000259" key="10">
    <source>
        <dbReference type="Pfam" id="PF04290"/>
    </source>
</evidence>
<feature type="domain" description="Tripartite ATP-independent periplasmic transporters DctQ component" evidence="10">
    <location>
        <begin position="24"/>
        <end position="151"/>
    </location>
</feature>
<dbReference type="EMBL" id="FRDI01000009">
    <property type="protein sequence ID" value="SHN68163.1"/>
    <property type="molecule type" value="Genomic_DNA"/>
</dbReference>
<reference evidence="11 12" key="1">
    <citation type="submission" date="2016-12" db="EMBL/GenBank/DDBJ databases">
        <authorList>
            <person name="Song W.-J."/>
            <person name="Kurnit D.M."/>
        </authorList>
    </citation>
    <scope>NUCLEOTIDE SEQUENCE [LARGE SCALE GENOMIC DNA]</scope>
    <source>
        <strain evidence="11 12">DSM 11393</strain>
    </source>
</reference>
<dbReference type="AlphaFoldDB" id="A0A1M7TBU3"/>
<keyword evidence="3" id="KW-1003">Cell membrane</keyword>
<evidence type="ECO:0000313" key="11">
    <source>
        <dbReference type="EMBL" id="SHN68163.1"/>
    </source>
</evidence>
<dbReference type="STRING" id="1121455.SAMN02745728_01824"/>
<dbReference type="Pfam" id="PF04290">
    <property type="entry name" value="DctQ"/>
    <property type="match status" value="1"/>
</dbReference>
<name>A0A1M7TBU3_9BACT</name>
<feature type="transmembrane region" description="Helical" evidence="9">
    <location>
        <begin position="86"/>
        <end position="108"/>
    </location>
</feature>
<dbReference type="GO" id="GO:0015740">
    <property type="term" value="P:C4-dicarboxylate transport"/>
    <property type="evidence" value="ECO:0007669"/>
    <property type="project" value="TreeGrafter"/>
</dbReference>
<feature type="transmembrane region" description="Helical" evidence="9">
    <location>
        <begin position="128"/>
        <end position="147"/>
    </location>
</feature>